<gene>
    <name evidence="10" type="ORF">PACLA_8A078617</name>
</gene>
<dbReference type="Pfam" id="PF07714">
    <property type="entry name" value="PK_Tyr_Ser-Thr"/>
    <property type="match status" value="1"/>
</dbReference>
<dbReference type="EMBL" id="CACRXK020004938">
    <property type="protein sequence ID" value="CAB4004573.1"/>
    <property type="molecule type" value="Genomic_DNA"/>
</dbReference>
<dbReference type="Proteomes" id="UP001152795">
    <property type="component" value="Unassembled WGS sequence"/>
</dbReference>
<sequence length="896" mass="103169">MPRVQSQTAIVDKGDSTNLTCTYQSNCKGVAIWTKNKRGLNKLYTDEEKRLGNNTKSLTYIVKNAEKHFARKSYYCFLRLSGKFIRVKLQVKDLRKLDFEKTNESSSWFYENHDAVISFSIRGSPLPNLTCNDQKTNEVILSCSKNQMRDILYKVENKPCKSLNGRYILSSQTRQTEKVKLSISKVKLEKDNGVLLCRLVNSKSQQKDFRLVVNVKALSKVNITVKRERNGSFINCIVRGNPPPEISWEKCNIGKTTSCERVKVYKAKKKVRNESHTFLSNLRKLDFETKNESSSWFEENHDAVFSFSIRGSPLPNLTCNDQNTNEEILSCSKNQMRDILYRVEHKPCKSLNGRYILSSQTRQTEKVKLSISKVKLEKDNGVLLCRLVNSKSQQKDFRLVVNVKVLSKVNITVKRELNGSFINCIVRGHPPPEISWEKCNIGKTTSCERVKVYKAKKKVRNESHTFLSSMFLDTSHEYVVKCTASNSLGSKDGSYVYRPKSEESDDKGDNKNLFIAIGCGLLLLLVVVISLVLYVKERNRNSIYKRFFLANTNYTIDPLKTLNEQMHNLSYDEDWEFPYMYLEFNELIGCGAFGKVFKAKAYGIGLMNSRDKSTHARKQRKQLNKARNKTKLAHYEENECLTVAVKTTKDNPNVNDIRDLAGELKMIIHVGQHENIVNVLGACTKYPKLYMIIEYCSHGSLLDFLRRRREIFQPTWFKEDFASKERLTFVNLVSTAIQVCNGMRFLASKKCIHRDLAARNVLVADNYVMKVADFGMAREVVDSNNYISNTQGYLPVKWMALESILEKVYTEESDAWSFGILLWEMFTLGQTPYPSIPVQQLVALLSDSMRMEKPDYCPAEIYVIMLECWNENPKERPSFEVLYAKLQKLLHVNVIE</sequence>
<dbReference type="InterPro" id="IPR000488">
    <property type="entry name" value="Death_dom"/>
</dbReference>
<dbReference type="PROSITE" id="PS00109">
    <property type="entry name" value="PROTEIN_KINASE_TYR"/>
    <property type="match status" value="1"/>
</dbReference>
<dbReference type="InterPro" id="IPR000719">
    <property type="entry name" value="Prot_kinase_dom"/>
</dbReference>
<evidence type="ECO:0000256" key="3">
    <source>
        <dbReference type="ARBA" id="ARBA00022989"/>
    </source>
</evidence>
<keyword evidence="9" id="KW-0460">Magnesium</keyword>
<evidence type="ECO:0000313" key="11">
    <source>
        <dbReference type="Proteomes" id="UP001152795"/>
    </source>
</evidence>
<dbReference type="CDD" id="cd00096">
    <property type="entry name" value="Ig"/>
    <property type="match status" value="1"/>
</dbReference>
<proteinExistence type="predicted"/>
<evidence type="ECO:0000256" key="8">
    <source>
        <dbReference type="PIRSR" id="PIRSR000615-2"/>
    </source>
</evidence>
<evidence type="ECO:0000256" key="5">
    <source>
        <dbReference type="ARBA" id="ARBA00023170"/>
    </source>
</evidence>
<keyword evidence="11" id="KW-1185">Reference proteome</keyword>
<dbReference type="GO" id="GO:0004714">
    <property type="term" value="F:transmembrane receptor protein tyrosine kinase activity"/>
    <property type="evidence" value="ECO:0007669"/>
    <property type="project" value="TreeGrafter"/>
</dbReference>
<name>A0A6S7HM14_PARCT</name>
<keyword evidence="8" id="KW-0067">ATP-binding</keyword>
<dbReference type="InterPro" id="IPR008266">
    <property type="entry name" value="Tyr_kinase_AS"/>
</dbReference>
<feature type="active site" description="Proton acceptor" evidence="7">
    <location>
        <position position="755"/>
    </location>
</feature>
<keyword evidence="5 10" id="KW-0675">Receptor</keyword>
<dbReference type="GO" id="GO:0005524">
    <property type="term" value="F:ATP binding"/>
    <property type="evidence" value="ECO:0007669"/>
    <property type="project" value="UniProtKB-KW"/>
</dbReference>
<dbReference type="GO" id="GO:0043235">
    <property type="term" value="C:receptor complex"/>
    <property type="evidence" value="ECO:0007669"/>
    <property type="project" value="TreeGrafter"/>
</dbReference>
<dbReference type="GO" id="GO:0046872">
    <property type="term" value="F:metal ion binding"/>
    <property type="evidence" value="ECO:0007669"/>
    <property type="project" value="UniProtKB-KW"/>
</dbReference>
<reference evidence="10" key="1">
    <citation type="submission" date="2020-04" db="EMBL/GenBank/DDBJ databases">
        <authorList>
            <person name="Alioto T."/>
            <person name="Alioto T."/>
            <person name="Gomez Garrido J."/>
        </authorList>
    </citation>
    <scope>NUCLEOTIDE SEQUENCE</scope>
    <source>
        <strain evidence="10">A484AB</strain>
    </source>
</reference>
<keyword evidence="4" id="KW-0472">Membrane</keyword>
<dbReference type="AlphaFoldDB" id="A0A6S7HM14"/>
<dbReference type="Gene3D" id="1.10.510.10">
    <property type="entry name" value="Transferase(Phosphotransferase) domain 1"/>
    <property type="match status" value="1"/>
</dbReference>
<feature type="binding site" evidence="8">
    <location>
        <begin position="589"/>
        <end position="596"/>
    </location>
    <ligand>
        <name>ATP</name>
        <dbReference type="ChEBI" id="CHEBI:30616"/>
    </ligand>
</feature>
<keyword evidence="2" id="KW-0812">Transmembrane</keyword>
<dbReference type="InterPro" id="IPR013783">
    <property type="entry name" value="Ig-like_fold"/>
</dbReference>
<dbReference type="SUPFAM" id="SSF56112">
    <property type="entry name" value="Protein kinase-like (PK-like)"/>
    <property type="match status" value="1"/>
</dbReference>
<evidence type="ECO:0000256" key="1">
    <source>
        <dbReference type="ARBA" id="ARBA00004167"/>
    </source>
</evidence>
<keyword evidence="3" id="KW-1133">Transmembrane helix</keyword>
<feature type="binding site" evidence="9">
    <location>
        <position position="554"/>
    </location>
    <ligand>
        <name>Mg(2+)</name>
        <dbReference type="ChEBI" id="CHEBI:18420"/>
    </ligand>
</feature>
<dbReference type="GO" id="GO:0005886">
    <property type="term" value="C:plasma membrane"/>
    <property type="evidence" value="ECO:0007669"/>
    <property type="project" value="TreeGrafter"/>
</dbReference>
<dbReference type="SMART" id="SM00219">
    <property type="entry name" value="TyrKc"/>
    <property type="match status" value="1"/>
</dbReference>
<dbReference type="PROSITE" id="PS50017">
    <property type="entry name" value="DEATH_DOMAIN"/>
    <property type="match status" value="1"/>
</dbReference>
<protein>
    <submittedName>
        <fullName evidence="10">Fibroblast growth factor receptor 3-like isoform X1</fullName>
    </submittedName>
</protein>
<organism evidence="10 11">
    <name type="scientific">Paramuricea clavata</name>
    <name type="common">Red gorgonian</name>
    <name type="synonym">Violescent sea-whip</name>
    <dbReference type="NCBI Taxonomy" id="317549"/>
    <lineage>
        <taxon>Eukaryota</taxon>
        <taxon>Metazoa</taxon>
        <taxon>Cnidaria</taxon>
        <taxon>Anthozoa</taxon>
        <taxon>Octocorallia</taxon>
        <taxon>Malacalcyonacea</taxon>
        <taxon>Plexauridae</taxon>
        <taxon>Paramuricea</taxon>
    </lineage>
</organism>
<dbReference type="PIRSF" id="PIRSF000615">
    <property type="entry name" value="TyrPK_CSF1-R"/>
    <property type="match status" value="1"/>
</dbReference>
<dbReference type="InterPro" id="IPR011009">
    <property type="entry name" value="Kinase-like_dom_sf"/>
</dbReference>
<dbReference type="OrthoDB" id="4062651at2759"/>
<dbReference type="InterPro" id="IPR020635">
    <property type="entry name" value="Tyr_kinase_cat_dom"/>
</dbReference>
<evidence type="ECO:0000256" key="4">
    <source>
        <dbReference type="ARBA" id="ARBA00023136"/>
    </source>
</evidence>
<dbReference type="GO" id="GO:0007169">
    <property type="term" value="P:cell surface receptor protein tyrosine kinase signaling pathway"/>
    <property type="evidence" value="ECO:0007669"/>
    <property type="project" value="TreeGrafter"/>
</dbReference>
<comment type="subcellular location">
    <subcellularLocation>
        <location evidence="1">Membrane</location>
        <topology evidence="1">Single-pass membrane protein</topology>
    </subcellularLocation>
</comment>
<evidence type="ECO:0000313" key="10">
    <source>
        <dbReference type="EMBL" id="CAB4004573.1"/>
    </source>
</evidence>
<feature type="binding site" evidence="8">
    <location>
        <position position="759"/>
    </location>
    <ligand>
        <name>ATP</name>
        <dbReference type="ChEBI" id="CHEBI:30616"/>
    </ligand>
</feature>
<evidence type="ECO:0000256" key="7">
    <source>
        <dbReference type="PIRSR" id="PIRSR000615-1"/>
    </source>
</evidence>
<dbReference type="Gene3D" id="3.30.200.20">
    <property type="entry name" value="Phosphorylase Kinase, domain 1"/>
    <property type="match status" value="1"/>
</dbReference>
<dbReference type="FunFam" id="1.10.510.10:FF:000462">
    <property type="entry name" value="Receptor tyrosine kinase"/>
    <property type="match status" value="1"/>
</dbReference>
<keyword evidence="8" id="KW-0547">Nucleotide-binding</keyword>
<evidence type="ECO:0000256" key="6">
    <source>
        <dbReference type="ARBA" id="ARBA00023180"/>
    </source>
</evidence>
<dbReference type="InterPro" id="IPR036179">
    <property type="entry name" value="Ig-like_dom_sf"/>
</dbReference>
<dbReference type="SUPFAM" id="SSF48726">
    <property type="entry name" value="Immunoglobulin"/>
    <property type="match status" value="2"/>
</dbReference>
<dbReference type="InterPro" id="IPR050122">
    <property type="entry name" value="RTK"/>
</dbReference>
<dbReference type="InterPro" id="IPR001245">
    <property type="entry name" value="Ser-Thr/Tyr_kinase_cat_dom"/>
</dbReference>
<feature type="binding site" evidence="9">
    <location>
        <position position="773"/>
    </location>
    <ligand>
        <name>Mg(2+)</name>
        <dbReference type="ChEBI" id="CHEBI:18420"/>
    </ligand>
</feature>
<dbReference type="PROSITE" id="PS50011">
    <property type="entry name" value="PROTEIN_KINASE_DOM"/>
    <property type="match status" value="1"/>
</dbReference>
<dbReference type="PANTHER" id="PTHR24416">
    <property type="entry name" value="TYROSINE-PROTEIN KINASE RECEPTOR"/>
    <property type="match status" value="1"/>
</dbReference>
<feature type="binding site" evidence="8">
    <location>
        <position position="646"/>
    </location>
    <ligand>
        <name>ATP</name>
        <dbReference type="ChEBI" id="CHEBI:30616"/>
    </ligand>
</feature>
<feature type="non-terminal residue" evidence="10">
    <location>
        <position position="1"/>
    </location>
</feature>
<comment type="caution">
    <text evidence="10">The sequence shown here is derived from an EMBL/GenBank/DDBJ whole genome shotgun (WGS) entry which is preliminary data.</text>
</comment>
<evidence type="ECO:0000256" key="9">
    <source>
        <dbReference type="PIRSR" id="PIRSR000615-3"/>
    </source>
</evidence>
<accession>A0A6S7HM14</accession>
<evidence type="ECO:0000256" key="2">
    <source>
        <dbReference type="ARBA" id="ARBA00022692"/>
    </source>
</evidence>
<dbReference type="Gene3D" id="2.60.40.10">
    <property type="entry name" value="Immunoglobulins"/>
    <property type="match status" value="2"/>
</dbReference>
<keyword evidence="6" id="KW-0325">Glycoprotein</keyword>
<feature type="binding site" evidence="9">
    <location>
        <position position="760"/>
    </location>
    <ligand>
        <name>Mg(2+)</name>
        <dbReference type="ChEBI" id="CHEBI:18420"/>
    </ligand>
</feature>
<dbReference type="PRINTS" id="PR00109">
    <property type="entry name" value="TYRKINASE"/>
</dbReference>
<keyword evidence="9" id="KW-0479">Metal-binding</keyword>
<dbReference type="PANTHER" id="PTHR24416:SF600">
    <property type="entry name" value="PDGF- AND VEGF-RECEPTOR RELATED, ISOFORM J"/>
    <property type="match status" value="1"/>
</dbReference>